<proteinExistence type="inferred from homology"/>
<evidence type="ECO:0000313" key="6">
    <source>
        <dbReference type="Proteomes" id="UP000016960"/>
    </source>
</evidence>
<protein>
    <recommendedName>
        <fullName evidence="7">SAM-dependent chlorinase/fluorinase</fullName>
    </recommendedName>
</protein>
<evidence type="ECO:0000256" key="2">
    <source>
        <dbReference type="ARBA" id="ARBA00024035"/>
    </source>
</evidence>
<dbReference type="EMBL" id="ASSJ01000082">
    <property type="protein sequence ID" value="ERN40000.1"/>
    <property type="molecule type" value="Genomic_DNA"/>
</dbReference>
<evidence type="ECO:0000256" key="1">
    <source>
        <dbReference type="ARBA" id="ARBA00022691"/>
    </source>
</evidence>
<name>U5DJZ1_9CHRO</name>
<dbReference type="Pfam" id="PF01887">
    <property type="entry name" value="SAM_HAT_N"/>
    <property type="match status" value="1"/>
</dbReference>
<dbReference type="InterPro" id="IPR002747">
    <property type="entry name" value="SAM_OH_AdoTrfase"/>
</dbReference>
<comment type="caution">
    <text evidence="5">The sequence shown here is derived from an EMBL/GenBank/DDBJ whole genome shotgun (WGS) entry which is preliminary data.</text>
</comment>
<dbReference type="AlphaFoldDB" id="U5DJZ1"/>
<feature type="domain" description="S-adenosyl-l-methionine hydroxide adenosyltransferase N-terminal" evidence="3">
    <location>
        <begin position="6"/>
        <end position="152"/>
    </location>
</feature>
<dbReference type="STRING" id="582515.KR51_00034860"/>
<dbReference type="PANTHER" id="PTHR35092">
    <property type="entry name" value="CHLORINASE MJ1651"/>
    <property type="match status" value="1"/>
</dbReference>
<evidence type="ECO:0000313" key="5">
    <source>
        <dbReference type="EMBL" id="ERN40000.1"/>
    </source>
</evidence>
<dbReference type="SUPFAM" id="SSF102522">
    <property type="entry name" value="Bacterial fluorinating enzyme, N-terminal domain"/>
    <property type="match status" value="1"/>
</dbReference>
<comment type="similarity">
    <text evidence="2">Belongs to the SAM hydrolase / SAM-dependent halogenase family.</text>
</comment>
<dbReference type="InterPro" id="IPR023228">
    <property type="entry name" value="SAM_OH_AdoTrfase_N_sf"/>
</dbReference>
<dbReference type="SUPFAM" id="SSF101852">
    <property type="entry name" value="Bacterial fluorinating enzyme, C-terminal domain"/>
    <property type="match status" value="1"/>
</dbReference>
<gene>
    <name evidence="5" type="ORF">KR51_00034860</name>
</gene>
<dbReference type="PIRSF" id="PIRSF006779">
    <property type="entry name" value="UCP006779"/>
    <property type="match status" value="1"/>
</dbReference>
<dbReference type="eggNOG" id="COG1912">
    <property type="taxonomic scope" value="Bacteria"/>
</dbReference>
<dbReference type="RefSeq" id="WP_022609101.1">
    <property type="nucleotide sequence ID" value="NZ_ASSJ01000082.1"/>
</dbReference>
<evidence type="ECO:0008006" key="7">
    <source>
        <dbReference type="Google" id="ProtNLM"/>
    </source>
</evidence>
<dbReference type="Gene3D" id="2.40.30.90">
    <property type="entry name" value="Bacterial fluorinating enzyme like"/>
    <property type="match status" value="1"/>
</dbReference>
<evidence type="ECO:0000259" key="4">
    <source>
        <dbReference type="Pfam" id="PF20257"/>
    </source>
</evidence>
<feature type="domain" description="S-adenosyl-l-methionine hydroxide adenosyltransferase C-terminal" evidence="4">
    <location>
        <begin position="177"/>
        <end position="257"/>
    </location>
</feature>
<dbReference type="InterPro" id="IPR023227">
    <property type="entry name" value="SAM_OH_AdoTrfase_C_sf"/>
</dbReference>
<accession>U5DJZ1</accession>
<keyword evidence="1" id="KW-0949">S-adenosyl-L-methionine</keyword>
<dbReference type="InterPro" id="IPR046470">
    <property type="entry name" value="SAM_HAT_C"/>
</dbReference>
<dbReference type="OrthoDB" id="9792195at2"/>
<dbReference type="PANTHER" id="PTHR35092:SF1">
    <property type="entry name" value="CHLORINASE MJ1651"/>
    <property type="match status" value="1"/>
</dbReference>
<dbReference type="Proteomes" id="UP000016960">
    <property type="component" value="Unassembled WGS sequence"/>
</dbReference>
<dbReference type="PATRIC" id="fig|582515.4.peg.3914"/>
<evidence type="ECO:0000259" key="3">
    <source>
        <dbReference type="Pfam" id="PF01887"/>
    </source>
</evidence>
<keyword evidence="6" id="KW-1185">Reference proteome</keyword>
<reference evidence="5 6" key="1">
    <citation type="submission" date="2013-05" db="EMBL/GenBank/DDBJ databases">
        <title>Draft genome sequence of Rubidibacter lacunae KORDI 51-2.</title>
        <authorList>
            <person name="Choi D.H."/>
            <person name="Noh J.H."/>
            <person name="Kwon K.-K."/>
            <person name="Lee J.-H."/>
            <person name="Ryu J.-Y."/>
        </authorList>
    </citation>
    <scope>NUCLEOTIDE SEQUENCE [LARGE SCALE GENOMIC DNA]</scope>
    <source>
        <strain evidence="5 6">KORDI 51-2</strain>
    </source>
</reference>
<dbReference type="InterPro" id="IPR046469">
    <property type="entry name" value="SAM_HAT_N"/>
</dbReference>
<dbReference type="Pfam" id="PF20257">
    <property type="entry name" value="SAM_HAT_C"/>
    <property type="match status" value="1"/>
</dbReference>
<sequence>MSRGFLTLLSDFGDCDVYVGMMKGAIARVAPQVGVVDLTHRIPAQDVAAGRFALASAVSFFPIGTVHVAVVDPGVGTARRGIAVQFDGGFLVGPDNGLLSGVLTERAAIAAVELTEPHYWGTDMPSATFHGRDIFAPVGAHLATGVPLKALGPAIAVSELVALPVAAVERMRAGWRGCIQYVDGFGNLVSNVSAAAVSDRAWSLILPSGTVVPGCRSYSDRAPGGVVALVGSHGWVEVAVNCGSAKEHLQLEVGDCVEVRFSTG</sequence>
<dbReference type="InParanoid" id="U5DJZ1"/>
<organism evidence="5 6">
    <name type="scientific">Rubidibacter lacunae KORDI 51-2</name>
    <dbReference type="NCBI Taxonomy" id="582515"/>
    <lineage>
        <taxon>Bacteria</taxon>
        <taxon>Bacillati</taxon>
        <taxon>Cyanobacteriota</taxon>
        <taxon>Cyanophyceae</taxon>
        <taxon>Oscillatoriophycideae</taxon>
        <taxon>Chroococcales</taxon>
        <taxon>Aphanothecaceae</taxon>
        <taxon>Rubidibacter</taxon>
    </lineage>
</organism>
<dbReference type="Gene3D" id="3.40.50.10790">
    <property type="entry name" value="S-adenosyl-l-methionine hydroxide adenosyltransferase, N-terminal"/>
    <property type="match status" value="1"/>
</dbReference>